<evidence type="ECO:0000256" key="2">
    <source>
        <dbReference type="ARBA" id="ARBA00022722"/>
    </source>
</evidence>
<protein>
    <submittedName>
        <fullName evidence="4">Deoxyribonuclease</fullName>
    </submittedName>
</protein>
<dbReference type="PANTHER" id="PTHR33607:SF2">
    <property type="entry name" value="ENDONUCLEASE-1"/>
    <property type="match status" value="1"/>
</dbReference>
<dbReference type="InterPro" id="IPR007346">
    <property type="entry name" value="Endonuclease-I"/>
</dbReference>
<proteinExistence type="inferred from homology"/>
<evidence type="ECO:0000313" key="4">
    <source>
        <dbReference type="EMBL" id="TLD93430.1"/>
    </source>
</evidence>
<evidence type="ECO:0000256" key="3">
    <source>
        <dbReference type="ARBA" id="ARBA00022801"/>
    </source>
</evidence>
<dbReference type="AlphaFoldDB" id="A0A4U8T1W2"/>
<keyword evidence="5" id="KW-1185">Reference proteome</keyword>
<reference evidence="4 5" key="1">
    <citation type="journal article" date="2014" name="Genome Announc.">
        <title>Draft genome sequences of eight enterohepatic helicobacter species isolated from both laboratory and wild rodents.</title>
        <authorList>
            <person name="Sheh A."/>
            <person name="Shen Z."/>
            <person name="Fox J.G."/>
        </authorList>
    </citation>
    <scope>NUCLEOTIDE SEQUENCE [LARGE SCALE GENOMIC DNA]</scope>
    <source>
        <strain evidence="4 5">MIT 96-1001</strain>
    </source>
</reference>
<dbReference type="PANTHER" id="PTHR33607">
    <property type="entry name" value="ENDONUCLEASE-1"/>
    <property type="match status" value="1"/>
</dbReference>
<accession>A0A4U8T1W2</accession>
<dbReference type="GO" id="GO:0004518">
    <property type="term" value="F:nuclease activity"/>
    <property type="evidence" value="ECO:0007669"/>
    <property type="project" value="UniProtKB-KW"/>
</dbReference>
<comment type="similarity">
    <text evidence="1">Belongs to the EndA/NucM nuclease family.</text>
</comment>
<dbReference type="Pfam" id="PF04231">
    <property type="entry name" value="Endonuclease_1"/>
    <property type="match status" value="1"/>
</dbReference>
<dbReference type="RefSeq" id="WP_034588120.1">
    <property type="nucleotide sequence ID" value="NZ_JRPE02000002.1"/>
</dbReference>
<evidence type="ECO:0000256" key="1">
    <source>
        <dbReference type="ARBA" id="ARBA00006429"/>
    </source>
</evidence>
<keyword evidence="2" id="KW-0540">Nuclease</keyword>
<sequence length="246" mass="28791">MNKVLMAIVCVLGFSTIQAKEIDSFEEAKKLLPEVFKGQETTFYCSCKYAKLGKRFVVDPLCKTYTPRKPYTKNGKKNERTHRIEWEHIVPAENFGRQFTCWRDGDEQCVDSKGKKFKGRQCCKKISPEFRLMEGDIRNLVPAIGEINGDRSNFRFAQQGKDESLKGQYGECEFKISGKKAYPRDEIKGWIARTYLYMHEKHNIKISDSELKLMEAWDKQYPAKEDELKWLEKVEKVKKKYKGAKK</sequence>
<organism evidence="4 5">
    <name type="scientific">Helicobacter magdeburgensis</name>
    <dbReference type="NCBI Taxonomy" id="471858"/>
    <lineage>
        <taxon>Bacteria</taxon>
        <taxon>Pseudomonadati</taxon>
        <taxon>Campylobacterota</taxon>
        <taxon>Epsilonproteobacteria</taxon>
        <taxon>Campylobacterales</taxon>
        <taxon>Helicobacteraceae</taxon>
        <taxon>Helicobacter</taxon>
    </lineage>
</organism>
<dbReference type="EMBL" id="JRPE02000002">
    <property type="protein sequence ID" value="TLD93430.1"/>
    <property type="molecule type" value="Genomic_DNA"/>
</dbReference>
<keyword evidence="3" id="KW-0378">Hydrolase</keyword>
<dbReference type="InterPro" id="IPR044925">
    <property type="entry name" value="His-Me_finger_sf"/>
</dbReference>
<name>A0A4U8T1W2_9HELI</name>
<dbReference type="GO" id="GO:0016787">
    <property type="term" value="F:hydrolase activity"/>
    <property type="evidence" value="ECO:0007669"/>
    <property type="project" value="UniProtKB-KW"/>
</dbReference>
<dbReference type="Proteomes" id="UP000029921">
    <property type="component" value="Unassembled WGS sequence"/>
</dbReference>
<dbReference type="SUPFAM" id="SSF54060">
    <property type="entry name" value="His-Me finger endonucleases"/>
    <property type="match status" value="1"/>
</dbReference>
<comment type="caution">
    <text evidence="4">The sequence shown here is derived from an EMBL/GenBank/DDBJ whole genome shotgun (WGS) entry which is preliminary data.</text>
</comment>
<gene>
    <name evidence="4" type="ORF">LS74_001490</name>
</gene>
<evidence type="ECO:0000313" key="5">
    <source>
        <dbReference type="Proteomes" id="UP000029921"/>
    </source>
</evidence>